<keyword evidence="5" id="KW-0119">Carbohydrate metabolism</keyword>
<dbReference type="InterPro" id="IPR013785">
    <property type="entry name" value="Aldolase_TIM"/>
</dbReference>
<dbReference type="NCBIfam" id="NF006600">
    <property type="entry name" value="PRK09140.1"/>
    <property type="match status" value="1"/>
</dbReference>
<dbReference type="InterPro" id="IPR027417">
    <property type="entry name" value="P-loop_NTPase"/>
</dbReference>
<dbReference type="Gene3D" id="3.40.50.300">
    <property type="entry name" value="P-loop containing nucleotide triphosphate hydrolases"/>
    <property type="match status" value="1"/>
</dbReference>
<dbReference type="GO" id="GO:0016829">
    <property type="term" value="F:lyase activity"/>
    <property type="evidence" value="ECO:0007669"/>
    <property type="project" value="UniProtKB-KW"/>
</dbReference>
<keyword evidence="4" id="KW-0456">Lyase</keyword>
<feature type="transmembrane region" description="Helical" evidence="7">
    <location>
        <begin position="329"/>
        <end position="351"/>
    </location>
</feature>
<evidence type="ECO:0000256" key="5">
    <source>
        <dbReference type="ARBA" id="ARBA00023277"/>
    </source>
</evidence>
<gene>
    <name evidence="8" type="ORF">AMON00008_LOCUS59632</name>
</gene>
<evidence type="ECO:0000256" key="6">
    <source>
        <dbReference type="SAM" id="MobiDB-lite"/>
    </source>
</evidence>
<dbReference type="PANTHER" id="PTHR30246:SF1">
    <property type="entry name" value="2-DEHYDRO-3-DEOXY-6-PHOSPHOGALACTONATE ALDOLASE-RELATED"/>
    <property type="match status" value="1"/>
</dbReference>
<keyword evidence="7" id="KW-1133">Transmembrane helix</keyword>
<dbReference type="EMBL" id="HBNR01083289">
    <property type="protein sequence ID" value="CAE4660709.1"/>
    <property type="molecule type" value="Transcribed_RNA"/>
</dbReference>
<feature type="region of interest" description="Disordered" evidence="6">
    <location>
        <begin position="360"/>
        <end position="392"/>
    </location>
</feature>
<dbReference type="SUPFAM" id="SSF52540">
    <property type="entry name" value="P-loop containing nucleoside triphosphate hydrolases"/>
    <property type="match status" value="1"/>
</dbReference>
<organism evidence="8">
    <name type="scientific">Alexandrium monilatum</name>
    <dbReference type="NCBI Taxonomy" id="311494"/>
    <lineage>
        <taxon>Eukaryota</taxon>
        <taxon>Sar</taxon>
        <taxon>Alveolata</taxon>
        <taxon>Dinophyceae</taxon>
        <taxon>Gonyaulacales</taxon>
        <taxon>Pyrocystaceae</taxon>
        <taxon>Alexandrium</taxon>
    </lineage>
</organism>
<evidence type="ECO:0000256" key="4">
    <source>
        <dbReference type="ARBA" id="ARBA00023239"/>
    </source>
</evidence>
<accession>A0A7S4WCB3</accession>
<dbReference type="CDD" id="cd00452">
    <property type="entry name" value="KDPG_aldolase"/>
    <property type="match status" value="1"/>
</dbReference>
<comment type="pathway">
    <text evidence="1">Carbohydrate acid metabolism.</text>
</comment>
<dbReference type="PANTHER" id="PTHR30246">
    <property type="entry name" value="2-KETO-3-DEOXY-6-PHOSPHOGLUCONATE ALDOLASE"/>
    <property type="match status" value="1"/>
</dbReference>
<dbReference type="AlphaFoldDB" id="A0A7S4WCB3"/>
<evidence type="ECO:0000256" key="1">
    <source>
        <dbReference type="ARBA" id="ARBA00004761"/>
    </source>
</evidence>
<dbReference type="Pfam" id="PF01081">
    <property type="entry name" value="Aldolase"/>
    <property type="match status" value="1"/>
</dbReference>
<keyword evidence="7" id="KW-0472">Membrane</keyword>
<dbReference type="InterPro" id="IPR000887">
    <property type="entry name" value="Aldlse_KDPG_KHG"/>
</dbReference>
<keyword evidence="7" id="KW-0812">Transmembrane</keyword>
<reference evidence="8" key="1">
    <citation type="submission" date="2021-01" db="EMBL/GenBank/DDBJ databases">
        <authorList>
            <person name="Corre E."/>
            <person name="Pelletier E."/>
            <person name="Niang G."/>
            <person name="Scheremetjew M."/>
            <person name="Finn R."/>
            <person name="Kale V."/>
            <person name="Holt S."/>
            <person name="Cochrane G."/>
            <person name="Meng A."/>
            <person name="Brown T."/>
            <person name="Cohen L."/>
        </authorList>
    </citation>
    <scope>NUCLEOTIDE SEQUENCE</scope>
    <source>
        <strain evidence="8">CCMP3105</strain>
    </source>
</reference>
<evidence type="ECO:0000256" key="3">
    <source>
        <dbReference type="ARBA" id="ARBA00011233"/>
    </source>
</evidence>
<dbReference type="Pfam" id="PF17784">
    <property type="entry name" value="Sulfotransfer_4"/>
    <property type="match status" value="1"/>
</dbReference>
<sequence length="604" mass="66161">MARSRPIRKAPLWRVLLASCQALAYGWVLSKCKRWDWFRWCSKSSRVECRSPENLRFESNVTDLRVIAPSAGQTGTTSVMNALRELGLRAYHSEDYSSMAKLPMFDKVAPAAWAGAVSRCRMEAMALEPVMDMLPLALSRSPKAKVILTWRDYPSWKKSTDAGGAVKDQRTGYVIYHLMSSHAVLPWIQLADRWTGVFQRLRLEGRPLARPPEVASWLFRQLCNGYSWPIMNVNNRGTYKIYGQEEAYLAHIDEIRRITPPGRLLEVNVRKFRWRELEEFLGLPSTRGDVTLPQLRSKRSRTNNPHLDDLSPQVLLGLFSMTAMHGANYFLLAFLVRILLCLLVGLCSCCCKAEVTRPHRGRGFASGEPPPATLVAAPAHAPEPAGLSARPPAQRSMCDVRFERALRACPIVAILRGLEPPEALAVGNALVEAGLTIVEVPLNSRDALRSIQILAQGLPEDVVVGAGTVLTEEEVAQVAAAGGSIIVSPNMDWLVIRKARAMGLVSLPGVATPTEAFSALRHGASGLKAFPGEQLPPKILKAWSAVLPKDTLLLAVGGVTADNMTEYRSAGVSGFGVGSALFRPGDSVATIRARAEAFVKACPM</sequence>
<protein>
    <recommendedName>
        <fullName evidence="9">2-dehydro-3-deoxy-6-phosphogalactonate aldolase</fullName>
    </recommendedName>
</protein>
<dbReference type="SUPFAM" id="SSF51569">
    <property type="entry name" value="Aldolase"/>
    <property type="match status" value="1"/>
</dbReference>
<evidence type="ECO:0008006" key="9">
    <source>
        <dbReference type="Google" id="ProtNLM"/>
    </source>
</evidence>
<proteinExistence type="inferred from homology"/>
<dbReference type="Gene3D" id="3.20.20.70">
    <property type="entry name" value="Aldolase class I"/>
    <property type="match status" value="1"/>
</dbReference>
<dbReference type="InterPro" id="IPR040632">
    <property type="entry name" value="Sulfotransfer_4"/>
</dbReference>
<comment type="similarity">
    <text evidence="2">Belongs to the KHG/KDPG aldolase family.</text>
</comment>
<name>A0A7S4WCB3_9DINO</name>
<evidence type="ECO:0000313" key="8">
    <source>
        <dbReference type="EMBL" id="CAE4660709.1"/>
    </source>
</evidence>
<comment type="subunit">
    <text evidence="3">Homotrimer.</text>
</comment>
<evidence type="ECO:0000256" key="7">
    <source>
        <dbReference type="SAM" id="Phobius"/>
    </source>
</evidence>
<evidence type="ECO:0000256" key="2">
    <source>
        <dbReference type="ARBA" id="ARBA00006906"/>
    </source>
</evidence>